<dbReference type="SMART" id="SM00192">
    <property type="entry name" value="LDLa"/>
    <property type="match status" value="1"/>
</dbReference>
<comment type="caution">
    <text evidence="2">Lacks conserved residue(s) required for the propagation of feature annotation.</text>
</comment>
<dbReference type="InterPro" id="IPR002172">
    <property type="entry name" value="LDrepeatLR_classA_rpt"/>
</dbReference>
<dbReference type="CDD" id="cd00112">
    <property type="entry name" value="LDLa"/>
    <property type="match status" value="1"/>
</dbReference>
<feature type="region of interest" description="Disordered" evidence="3">
    <location>
        <begin position="1"/>
        <end position="55"/>
    </location>
</feature>
<dbReference type="OrthoDB" id="6367965at2759"/>
<feature type="compositionally biased region" description="Polar residues" evidence="3">
    <location>
        <begin position="72"/>
        <end position="93"/>
    </location>
</feature>
<accession>A0A8B7NLU6</accession>
<reference evidence="5" key="1">
    <citation type="submission" date="2025-08" db="UniProtKB">
        <authorList>
            <consortium name="RefSeq"/>
        </authorList>
    </citation>
    <scope>IDENTIFICATION</scope>
    <source>
        <tissue evidence="5">Whole organism</tissue>
    </source>
</reference>
<evidence type="ECO:0000313" key="4">
    <source>
        <dbReference type="Proteomes" id="UP000694843"/>
    </source>
</evidence>
<dbReference type="RefSeq" id="XP_018014643.1">
    <property type="nucleotide sequence ID" value="XM_018159154.1"/>
</dbReference>
<dbReference type="SUPFAM" id="SSF57424">
    <property type="entry name" value="LDL receptor-like module"/>
    <property type="match status" value="1"/>
</dbReference>
<sequence>MSSSSDDASTISVGNRSQKPNNNRSELPSQRLHSNEVSVTPPVSGDEKGSTRSGFSLADRLSSIATEQSIRFSVTSRPKSISSGAHIDTTVSEPSFDDSTDAVANTGTLSLAERLALRNKSKQTSKPIQQLQGRRQPSTTDNRFTETFADRSTVSSRRSQNGLRNRFVTNTTPLDIISSTENDSVRRIPVRDIDDLPRVNLNFPKRFSTERVAFRTTPKPTSPISTEEPQTTTLSSGSVILLEEPSTTTQRKLPEIESTVTENINSDSSTTPTVRVSSTTEKLTPQTCPELQCLDGKCIGINQLNNGVRDCSDGSDEQDFGEIIT</sequence>
<feature type="compositionally biased region" description="Polar residues" evidence="3">
    <location>
        <begin position="150"/>
        <end position="159"/>
    </location>
</feature>
<evidence type="ECO:0000256" key="3">
    <source>
        <dbReference type="SAM" id="MobiDB-lite"/>
    </source>
</evidence>
<dbReference type="AlphaFoldDB" id="A0A8B7NLU6"/>
<evidence type="ECO:0000313" key="5">
    <source>
        <dbReference type="RefSeq" id="XP_018014643.1"/>
    </source>
</evidence>
<keyword evidence="1 2" id="KW-1015">Disulfide bond</keyword>
<feature type="region of interest" description="Disordered" evidence="3">
    <location>
        <begin position="216"/>
        <end position="235"/>
    </location>
</feature>
<feature type="compositionally biased region" description="Low complexity" evidence="3">
    <location>
        <begin position="1"/>
        <end position="12"/>
    </location>
</feature>
<feature type="region of interest" description="Disordered" evidence="3">
    <location>
        <begin position="72"/>
        <end position="99"/>
    </location>
</feature>
<feature type="compositionally biased region" description="Polar residues" evidence="3">
    <location>
        <begin position="218"/>
        <end position="235"/>
    </location>
</feature>
<dbReference type="KEGG" id="hazt:108671592"/>
<dbReference type="Pfam" id="PF00057">
    <property type="entry name" value="Ldl_recept_a"/>
    <property type="match status" value="1"/>
</dbReference>
<feature type="compositionally biased region" description="Polar residues" evidence="3">
    <location>
        <begin position="124"/>
        <end position="142"/>
    </location>
</feature>
<name>A0A8B7NLU6_HYAAZ</name>
<feature type="compositionally biased region" description="Polar residues" evidence="3">
    <location>
        <begin position="13"/>
        <end position="38"/>
    </location>
</feature>
<protein>
    <submittedName>
        <fullName evidence="5">Location of vulva defective 1-like</fullName>
    </submittedName>
</protein>
<feature type="region of interest" description="Disordered" evidence="3">
    <location>
        <begin position="118"/>
        <end position="159"/>
    </location>
</feature>
<dbReference type="Proteomes" id="UP000694843">
    <property type="component" value="Unplaced"/>
</dbReference>
<gene>
    <name evidence="5" type="primary">LOC108671592</name>
</gene>
<dbReference type="InterPro" id="IPR036055">
    <property type="entry name" value="LDL_receptor-like_sf"/>
</dbReference>
<dbReference type="GeneID" id="108671592"/>
<feature type="disulfide bond" evidence="2">
    <location>
        <begin position="293"/>
        <end position="311"/>
    </location>
</feature>
<dbReference type="PROSITE" id="PS50068">
    <property type="entry name" value="LDLRA_2"/>
    <property type="match status" value="1"/>
</dbReference>
<dbReference type="Gene3D" id="4.10.400.10">
    <property type="entry name" value="Low-density Lipoprotein Receptor"/>
    <property type="match status" value="1"/>
</dbReference>
<evidence type="ECO:0000256" key="1">
    <source>
        <dbReference type="ARBA" id="ARBA00023157"/>
    </source>
</evidence>
<proteinExistence type="predicted"/>
<organism evidence="4 5">
    <name type="scientific">Hyalella azteca</name>
    <name type="common">Amphipod</name>
    <dbReference type="NCBI Taxonomy" id="294128"/>
    <lineage>
        <taxon>Eukaryota</taxon>
        <taxon>Metazoa</taxon>
        <taxon>Ecdysozoa</taxon>
        <taxon>Arthropoda</taxon>
        <taxon>Crustacea</taxon>
        <taxon>Multicrustacea</taxon>
        <taxon>Malacostraca</taxon>
        <taxon>Eumalacostraca</taxon>
        <taxon>Peracarida</taxon>
        <taxon>Amphipoda</taxon>
        <taxon>Senticaudata</taxon>
        <taxon>Talitrida</taxon>
        <taxon>Talitroidea</taxon>
        <taxon>Hyalellidae</taxon>
        <taxon>Hyalella</taxon>
    </lineage>
</organism>
<evidence type="ECO:0000256" key="2">
    <source>
        <dbReference type="PROSITE-ProRule" id="PRU00124"/>
    </source>
</evidence>
<keyword evidence="4" id="KW-1185">Reference proteome</keyword>